<evidence type="ECO:0000259" key="12">
    <source>
        <dbReference type="PROSITE" id="PS50011"/>
    </source>
</evidence>
<comment type="catalytic activity">
    <reaction evidence="8">
        <text>L-seryl-[protein] + ATP = O-phospho-L-seryl-[protein] + ADP + H(+)</text>
        <dbReference type="Rhea" id="RHEA:17989"/>
        <dbReference type="Rhea" id="RHEA-COMP:9863"/>
        <dbReference type="Rhea" id="RHEA-COMP:11604"/>
        <dbReference type="ChEBI" id="CHEBI:15378"/>
        <dbReference type="ChEBI" id="CHEBI:29999"/>
        <dbReference type="ChEBI" id="CHEBI:30616"/>
        <dbReference type="ChEBI" id="CHEBI:83421"/>
        <dbReference type="ChEBI" id="CHEBI:456216"/>
        <dbReference type="EC" id="2.7.11.1"/>
    </reaction>
</comment>
<gene>
    <name evidence="13" type="ORF">Oscil6304_0215</name>
</gene>
<evidence type="ECO:0000256" key="7">
    <source>
        <dbReference type="ARBA" id="ARBA00047899"/>
    </source>
</evidence>
<dbReference type="SUPFAM" id="SSF56112">
    <property type="entry name" value="Protein kinase-like (PK-like)"/>
    <property type="match status" value="1"/>
</dbReference>
<keyword evidence="2" id="KW-0723">Serine/threonine-protein kinase</keyword>
<reference evidence="13 14" key="1">
    <citation type="submission" date="2012-06" db="EMBL/GenBank/DDBJ databases">
        <title>Finished chromosome of genome of Oscillatoria acuminata PCC 6304.</title>
        <authorList>
            <consortium name="US DOE Joint Genome Institute"/>
            <person name="Gugger M."/>
            <person name="Coursin T."/>
            <person name="Rippka R."/>
            <person name="Tandeau De Marsac N."/>
            <person name="Huntemann M."/>
            <person name="Wei C.-L."/>
            <person name="Han J."/>
            <person name="Detter J.C."/>
            <person name="Han C."/>
            <person name="Tapia R."/>
            <person name="Davenport K."/>
            <person name="Daligault H."/>
            <person name="Erkkila T."/>
            <person name="Gu W."/>
            <person name="Munk A.C.C."/>
            <person name="Teshima H."/>
            <person name="Xu Y."/>
            <person name="Chain P."/>
            <person name="Chen A."/>
            <person name="Krypides N."/>
            <person name="Mavromatis K."/>
            <person name="Markowitz V."/>
            <person name="Szeto E."/>
            <person name="Ivanova N."/>
            <person name="Mikhailova N."/>
            <person name="Ovchinnikova G."/>
            <person name="Pagani I."/>
            <person name="Pati A."/>
            <person name="Goodwin L."/>
            <person name="Peters L."/>
            <person name="Pitluck S."/>
            <person name="Woyke T."/>
            <person name="Kerfeld C."/>
        </authorList>
    </citation>
    <scope>NUCLEOTIDE SEQUENCE [LARGE SCALE GENOMIC DNA]</scope>
    <source>
        <strain evidence="13 14">PCC 6304</strain>
    </source>
</reference>
<feature type="region of interest" description="Disordered" evidence="10">
    <location>
        <begin position="364"/>
        <end position="402"/>
    </location>
</feature>
<feature type="compositionally biased region" description="Low complexity" evidence="10">
    <location>
        <begin position="365"/>
        <end position="380"/>
    </location>
</feature>
<keyword evidence="6 9" id="KW-0067">ATP-binding</keyword>
<dbReference type="PROSITE" id="PS00107">
    <property type="entry name" value="PROTEIN_KINASE_ATP"/>
    <property type="match status" value="1"/>
</dbReference>
<accession>K9TC23</accession>
<dbReference type="RefSeq" id="WP_015146618.1">
    <property type="nucleotide sequence ID" value="NC_019693.1"/>
</dbReference>
<keyword evidence="5 13" id="KW-0418">Kinase</keyword>
<evidence type="ECO:0000256" key="2">
    <source>
        <dbReference type="ARBA" id="ARBA00022527"/>
    </source>
</evidence>
<evidence type="ECO:0000256" key="1">
    <source>
        <dbReference type="ARBA" id="ARBA00012513"/>
    </source>
</evidence>
<dbReference type="Proteomes" id="UP000010367">
    <property type="component" value="Chromosome"/>
</dbReference>
<comment type="catalytic activity">
    <reaction evidence="7">
        <text>L-threonyl-[protein] + ATP = O-phospho-L-threonyl-[protein] + ADP + H(+)</text>
        <dbReference type="Rhea" id="RHEA:46608"/>
        <dbReference type="Rhea" id="RHEA-COMP:11060"/>
        <dbReference type="Rhea" id="RHEA-COMP:11605"/>
        <dbReference type="ChEBI" id="CHEBI:15378"/>
        <dbReference type="ChEBI" id="CHEBI:30013"/>
        <dbReference type="ChEBI" id="CHEBI:30616"/>
        <dbReference type="ChEBI" id="CHEBI:61977"/>
        <dbReference type="ChEBI" id="CHEBI:456216"/>
        <dbReference type="EC" id="2.7.11.1"/>
    </reaction>
</comment>
<proteinExistence type="predicted"/>
<protein>
    <recommendedName>
        <fullName evidence="1">non-specific serine/threonine protein kinase</fullName>
        <ecNumber evidence="1">2.7.11.1</ecNumber>
    </recommendedName>
</protein>
<dbReference type="FunCoup" id="K9TC23">
    <property type="interactions" value="135"/>
</dbReference>
<feature type="binding site" evidence="9">
    <location>
        <position position="42"/>
    </location>
    <ligand>
        <name>ATP</name>
        <dbReference type="ChEBI" id="CHEBI:30616"/>
    </ligand>
</feature>
<evidence type="ECO:0000256" key="8">
    <source>
        <dbReference type="ARBA" id="ARBA00048679"/>
    </source>
</evidence>
<dbReference type="InterPro" id="IPR011009">
    <property type="entry name" value="Kinase-like_dom_sf"/>
</dbReference>
<dbReference type="GO" id="GO:0005524">
    <property type="term" value="F:ATP binding"/>
    <property type="evidence" value="ECO:0007669"/>
    <property type="project" value="UniProtKB-UniRule"/>
</dbReference>
<dbReference type="PANTHER" id="PTHR24363:SF0">
    <property type="entry name" value="SERINE_THREONINE KINASE LIKE DOMAIN CONTAINING 1"/>
    <property type="match status" value="1"/>
</dbReference>
<dbReference type="Pfam" id="PF13355">
    <property type="entry name" value="ARC6-like_IMS"/>
    <property type="match status" value="1"/>
</dbReference>
<dbReference type="Gene3D" id="1.10.510.10">
    <property type="entry name" value="Transferase(Phosphotransferase) domain 1"/>
    <property type="match status" value="1"/>
</dbReference>
<evidence type="ECO:0000313" key="13">
    <source>
        <dbReference type="EMBL" id="AFY79968.1"/>
    </source>
</evidence>
<dbReference type="EC" id="2.7.11.1" evidence="1"/>
<dbReference type="InParanoid" id="K9TC23"/>
<dbReference type="GO" id="GO:0004674">
    <property type="term" value="F:protein serine/threonine kinase activity"/>
    <property type="evidence" value="ECO:0007669"/>
    <property type="project" value="UniProtKB-KW"/>
</dbReference>
<evidence type="ECO:0000256" key="4">
    <source>
        <dbReference type="ARBA" id="ARBA00022741"/>
    </source>
</evidence>
<organism evidence="13 14">
    <name type="scientific">Oscillatoria acuminata PCC 6304</name>
    <dbReference type="NCBI Taxonomy" id="56110"/>
    <lineage>
        <taxon>Bacteria</taxon>
        <taxon>Bacillati</taxon>
        <taxon>Cyanobacteriota</taxon>
        <taxon>Cyanophyceae</taxon>
        <taxon>Oscillatoriophycideae</taxon>
        <taxon>Oscillatoriales</taxon>
        <taxon>Oscillatoriaceae</taxon>
        <taxon>Oscillatoria</taxon>
    </lineage>
</organism>
<dbReference type="PROSITE" id="PS00108">
    <property type="entry name" value="PROTEIN_KINASE_ST"/>
    <property type="match status" value="1"/>
</dbReference>
<evidence type="ECO:0000256" key="10">
    <source>
        <dbReference type="SAM" id="MobiDB-lite"/>
    </source>
</evidence>
<name>K9TC23_9CYAN</name>
<dbReference type="Pfam" id="PF00069">
    <property type="entry name" value="Pkinase"/>
    <property type="match status" value="1"/>
</dbReference>
<dbReference type="eggNOG" id="COG0515">
    <property type="taxonomic scope" value="Bacteria"/>
</dbReference>
<evidence type="ECO:0000256" key="3">
    <source>
        <dbReference type="ARBA" id="ARBA00022679"/>
    </source>
</evidence>
<dbReference type="SMART" id="SM00220">
    <property type="entry name" value="S_TKc"/>
    <property type="match status" value="1"/>
</dbReference>
<keyword evidence="11" id="KW-1133">Transmembrane helix</keyword>
<dbReference type="PATRIC" id="fig|56110.3.peg.256"/>
<dbReference type="HOGENOM" id="CLU_000288_135_5_3"/>
<dbReference type="PANTHER" id="PTHR24363">
    <property type="entry name" value="SERINE/THREONINE PROTEIN KINASE"/>
    <property type="match status" value="1"/>
</dbReference>
<dbReference type="CDD" id="cd14014">
    <property type="entry name" value="STKc_PknB_like"/>
    <property type="match status" value="1"/>
</dbReference>
<keyword evidence="3" id="KW-0808">Transferase</keyword>
<feature type="transmembrane region" description="Helical" evidence="11">
    <location>
        <begin position="341"/>
        <end position="359"/>
    </location>
</feature>
<dbReference type="EMBL" id="CP003607">
    <property type="protein sequence ID" value="AFY79968.1"/>
    <property type="molecule type" value="Genomic_DNA"/>
</dbReference>
<dbReference type="InterPro" id="IPR000719">
    <property type="entry name" value="Prot_kinase_dom"/>
</dbReference>
<evidence type="ECO:0000256" key="9">
    <source>
        <dbReference type="PROSITE-ProRule" id="PRU10141"/>
    </source>
</evidence>
<feature type="domain" description="Protein kinase" evidence="12">
    <location>
        <begin position="11"/>
        <end position="282"/>
    </location>
</feature>
<evidence type="ECO:0000313" key="14">
    <source>
        <dbReference type="Proteomes" id="UP000010367"/>
    </source>
</evidence>
<sequence>MMTPTKLNNRYQVIRDIGAGGFGKTFLVEDTQMPTQRRCVAKQLKPVTTNPQIFQLLQDRFAREAAILEELGEGNTQIPRLYAYFEEEGQFYLVQEWIEGETLTHRVQNSSKLSESSVREILVSLLRVLEFVHSQRIVHRDIKPDNIILRNSDGTPVLIDFGAVKETMGTVMNSSGQGNSSIVIGTPGFMPSEQAAGRPVYSSDLYSLGLTAIFLLTEKWPQELQMNHDTGEIVWRQYAPRISPSLATVLDKAIMSHPRDRFHSAREMLDALEGRNSSSPAVAVAAVPPPMASVPPVANGVPVTTVSTPPPSYQAQTVFSPSTVQPADTTRSSGMGDWQKAIVIGGIIGAFVLIGLWITRPQPTPTTATASSETDDSGTSPNPETSSNFAPVPSQPMPSNPTITSQEAVALITKWLDAKDRMFAPPYSRQLADELTTGALYADLIKHDGPIAWLQNNNAYYQYGVKKVESVERFAADGDRASLEVIVIEDRTLYKNGRIDPEQSKFSTDKVRYTLQLVNGTWKIADYQ</sequence>
<keyword evidence="11" id="KW-0812">Transmembrane</keyword>
<dbReference type="STRING" id="56110.Oscil6304_0215"/>
<evidence type="ECO:0000256" key="5">
    <source>
        <dbReference type="ARBA" id="ARBA00022777"/>
    </source>
</evidence>
<keyword evidence="11" id="KW-0472">Membrane</keyword>
<dbReference type="InterPro" id="IPR017441">
    <property type="entry name" value="Protein_kinase_ATP_BS"/>
</dbReference>
<evidence type="ECO:0000256" key="6">
    <source>
        <dbReference type="ARBA" id="ARBA00022840"/>
    </source>
</evidence>
<dbReference type="InterPro" id="IPR025344">
    <property type="entry name" value="CDP1-like_IMS"/>
</dbReference>
<dbReference type="PROSITE" id="PS50011">
    <property type="entry name" value="PROTEIN_KINASE_DOM"/>
    <property type="match status" value="1"/>
</dbReference>
<dbReference type="KEGG" id="oac:Oscil6304_0215"/>
<keyword evidence="4 9" id="KW-0547">Nucleotide-binding</keyword>
<dbReference type="InterPro" id="IPR008271">
    <property type="entry name" value="Ser/Thr_kinase_AS"/>
</dbReference>
<dbReference type="AlphaFoldDB" id="K9TC23"/>
<evidence type="ECO:0000256" key="11">
    <source>
        <dbReference type="SAM" id="Phobius"/>
    </source>
</evidence>
<keyword evidence="14" id="KW-1185">Reference proteome</keyword>